<dbReference type="Proteomes" id="UP000829685">
    <property type="component" value="Unassembled WGS sequence"/>
</dbReference>
<proteinExistence type="predicted"/>
<dbReference type="Gene3D" id="3.40.33.10">
    <property type="entry name" value="CAP"/>
    <property type="match status" value="1"/>
</dbReference>
<dbReference type="SMART" id="SM00198">
    <property type="entry name" value="SCP"/>
    <property type="match status" value="1"/>
</dbReference>
<evidence type="ECO:0000259" key="2">
    <source>
        <dbReference type="SMART" id="SM00198"/>
    </source>
</evidence>
<feature type="compositionally biased region" description="Low complexity" evidence="1">
    <location>
        <begin position="222"/>
        <end position="236"/>
    </location>
</feature>
<sequence length="633" mass="64851">MGRTAIVAAIYALAVSTFGASYVRAEAYFSSLESASSGRLSARQSSDLILDQTTALDMHNTARANVGVLPLVWDAALEADAQEYANYIASIDSLVHSTGSGQGENLAFQRSSSGVRFPLSVSTNSWLQEEVNYNGEVIPEGNFAAYGHYTQYLPAGNVVGQRPYDISSSSSSSSSTQSFETSTSTSLVVSTTSTSTSLSITTESSTSSTTSETSTATAGPVTTESSSSSTTSESSTASVGPVTTESSSSSTTSESSTASVGPVTTESSSSSTTSETSTESSSSCSTSESSTASAGPVTTESSSCSTSSEIPTVTASSSTGISSPITTVPAPPYPMNSTTALSTAETSPVFTSVTTFETSSGSVDPTAADTTLVYPTAPTYNAVTIPTSYMTYNSKKNTYTSTYAVTTTYAINLCHPRVTNCSVYKSTTEVHTITTTWCPEDTQQPTVYGNHNVPKPTRSAEPHAQNYPSNFGPGKSHPANTEGTDPVAPGQGHHPAAQHPDSKSDPASASTFTSASDAEEHVDPPDNDAAASGNLPQPAVIIPTAPILPSNPTRANSAVTGATLVAAAGVNEISPESIVEPGPSGVDDSTNNEATQAATTPSLPSYVTAAASKADVSYLCILIGFTTGFIMYG</sequence>
<feature type="compositionally biased region" description="Polar residues" evidence="1">
    <location>
        <begin position="587"/>
        <end position="600"/>
    </location>
</feature>
<feature type="region of interest" description="Disordered" evidence="1">
    <location>
        <begin position="575"/>
        <end position="600"/>
    </location>
</feature>
<feature type="domain" description="SCP" evidence="2">
    <location>
        <begin position="50"/>
        <end position="160"/>
    </location>
</feature>
<dbReference type="Pfam" id="PF00188">
    <property type="entry name" value="CAP"/>
    <property type="match status" value="1"/>
</dbReference>
<accession>A0A9P9WLI3</accession>
<dbReference type="InterPro" id="IPR001283">
    <property type="entry name" value="CRISP-related"/>
</dbReference>
<gene>
    <name evidence="3" type="ORF">JX265_006900</name>
</gene>
<feature type="compositionally biased region" description="Polar residues" evidence="1">
    <location>
        <begin position="440"/>
        <end position="449"/>
    </location>
</feature>
<comment type="caution">
    <text evidence="3">The sequence shown here is derived from an EMBL/GenBank/DDBJ whole genome shotgun (WGS) entry which is preliminary data.</text>
</comment>
<feature type="compositionally biased region" description="Low complexity" evidence="1">
    <location>
        <begin position="243"/>
        <end position="257"/>
    </location>
</feature>
<organism evidence="3 4">
    <name type="scientific">Neoarthrinium moseri</name>
    <dbReference type="NCBI Taxonomy" id="1658444"/>
    <lineage>
        <taxon>Eukaryota</taxon>
        <taxon>Fungi</taxon>
        <taxon>Dikarya</taxon>
        <taxon>Ascomycota</taxon>
        <taxon>Pezizomycotina</taxon>
        <taxon>Sordariomycetes</taxon>
        <taxon>Xylariomycetidae</taxon>
        <taxon>Amphisphaeriales</taxon>
        <taxon>Apiosporaceae</taxon>
        <taxon>Neoarthrinium</taxon>
    </lineage>
</organism>
<dbReference type="InterPro" id="IPR035940">
    <property type="entry name" value="CAP_sf"/>
</dbReference>
<reference evidence="3" key="1">
    <citation type="submission" date="2021-03" db="EMBL/GenBank/DDBJ databases">
        <title>Revisited historic fungal species revealed as producer of novel bioactive compounds through whole genome sequencing and comparative genomics.</title>
        <authorList>
            <person name="Vignolle G.A."/>
            <person name="Hochenegger N."/>
            <person name="Mach R.L."/>
            <person name="Mach-Aigner A.R."/>
            <person name="Javad Rahimi M."/>
            <person name="Salim K.A."/>
            <person name="Chan C.M."/>
            <person name="Lim L.B.L."/>
            <person name="Cai F."/>
            <person name="Druzhinina I.S."/>
            <person name="U'Ren J.M."/>
            <person name="Derntl C."/>
        </authorList>
    </citation>
    <scope>NUCLEOTIDE SEQUENCE</scope>
    <source>
        <strain evidence="3">TUCIM 5799</strain>
    </source>
</reference>
<dbReference type="AlphaFoldDB" id="A0A9P9WLI3"/>
<dbReference type="SUPFAM" id="SSF55797">
    <property type="entry name" value="PR-1-like"/>
    <property type="match status" value="1"/>
</dbReference>
<evidence type="ECO:0000313" key="4">
    <source>
        <dbReference type="Proteomes" id="UP000829685"/>
    </source>
</evidence>
<dbReference type="EMBL" id="JAFIMR010000016">
    <property type="protein sequence ID" value="KAI1868921.1"/>
    <property type="molecule type" value="Genomic_DNA"/>
</dbReference>
<feature type="compositionally biased region" description="Low complexity" evidence="1">
    <location>
        <begin position="264"/>
        <end position="291"/>
    </location>
</feature>
<evidence type="ECO:0000313" key="3">
    <source>
        <dbReference type="EMBL" id="KAI1868921.1"/>
    </source>
</evidence>
<feature type="compositionally biased region" description="Polar residues" evidence="1">
    <location>
        <begin position="335"/>
        <end position="344"/>
    </location>
</feature>
<protein>
    <recommendedName>
        <fullName evidence="2">SCP domain-containing protein</fullName>
    </recommendedName>
</protein>
<feature type="compositionally biased region" description="Low complexity" evidence="1">
    <location>
        <begin position="298"/>
        <end position="328"/>
    </location>
</feature>
<feature type="compositionally biased region" description="Low complexity" evidence="1">
    <location>
        <begin position="167"/>
        <end position="215"/>
    </location>
</feature>
<keyword evidence="4" id="KW-1185">Reference proteome</keyword>
<name>A0A9P9WLI3_9PEZI</name>
<evidence type="ECO:0000256" key="1">
    <source>
        <dbReference type="SAM" id="MobiDB-lite"/>
    </source>
</evidence>
<dbReference type="PANTHER" id="PTHR10334">
    <property type="entry name" value="CYSTEINE-RICH SECRETORY PROTEIN-RELATED"/>
    <property type="match status" value="1"/>
</dbReference>
<dbReference type="InterPro" id="IPR014044">
    <property type="entry name" value="CAP_dom"/>
</dbReference>
<feature type="region of interest" description="Disordered" evidence="1">
    <location>
        <begin position="164"/>
        <end position="346"/>
    </location>
</feature>
<feature type="region of interest" description="Disordered" evidence="1">
    <location>
        <begin position="440"/>
        <end position="536"/>
    </location>
</feature>
<feature type="compositionally biased region" description="Low complexity" evidence="1">
    <location>
        <begin position="505"/>
        <end position="516"/>
    </location>
</feature>